<keyword evidence="6" id="KW-1133">Transmembrane helix</keyword>
<keyword evidence="4" id="KW-0812">Transmembrane</keyword>
<dbReference type="GO" id="GO:0005886">
    <property type="term" value="C:plasma membrane"/>
    <property type="evidence" value="ECO:0007669"/>
    <property type="project" value="TreeGrafter"/>
</dbReference>
<dbReference type="Pfam" id="PF00535">
    <property type="entry name" value="Glycos_transf_2"/>
    <property type="match status" value="1"/>
</dbReference>
<dbReference type="InterPro" id="IPR029044">
    <property type="entry name" value="Nucleotide-diphossugar_trans"/>
</dbReference>
<keyword evidence="5" id="KW-0448">Lipopolysaccharide biosynthesis</keyword>
<gene>
    <name evidence="9" type="ORF">C4520_09875</name>
</gene>
<keyword evidence="2" id="KW-0328">Glycosyltransferase</keyword>
<dbReference type="PANTHER" id="PTHR48090">
    <property type="entry name" value="UNDECAPRENYL-PHOSPHATE 4-DEOXY-4-FORMAMIDO-L-ARABINOSE TRANSFERASE-RELATED"/>
    <property type="match status" value="1"/>
</dbReference>
<evidence type="ECO:0000256" key="7">
    <source>
        <dbReference type="ARBA" id="ARBA00023136"/>
    </source>
</evidence>
<dbReference type="InterPro" id="IPR001173">
    <property type="entry name" value="Glyco_trans_2-like"/>
</dbReference>
<keyword evidence="7" id="KW-0472">Membrane</keyword>
<dbReference type="GO" id="GO:0099621">
    <property type="term" value="F:undecaprenyl-phosphate 4-deoxy-4-formamido-L-arabinose transferase activity"/>
    <property type="evidence" value="ECO:0007669"/>
    <property type="project" value="TreeGrafter"/>
</dbReference>
<evidence type="ECO:0000256" key="4">
    <source>
        <dbReference type="ARBA" id="ARBA00022692"/>
    </source>
</evidence>
<feature type="domain" description="Glycosyltransferase 2-like" evidence="8">
    <location>
        <begin position="6"/>
        <end position="137"/>
    </location>
</feature>
<evidence type="ECO:0000313" key="10">
    <source>
        <dbReference type="Proteomes" id="UP000265882"/>
    </source>
</evidence>
<evidence type="ECO:0000313" key="9">
    <source>
        <dbReference type="EMBL" id="RJP21313.1"/>
    </source>
</evidence>
<evidence type="ECO:0000256" key="6">
    <source>
        <dbReference type="ARBA" id="ARBA00022989"/>
    </source>
</evidence>
<evidence type="ECO:0000256" key="2">
    <source>
        <dbReference type="ARBA" id="ARBA00022676"/>
    </source>
</evidence>
<dbReference type="Proteomes" id="UP000265882">
    <property type="component" value="Unassembled WGS sequence"/>
</dbReference>
<dbReference type="InterPro" id="IPR050256">
    <property type="entry name" value="Glycosyltransferase_2"/>
</dbReference>
<reference evidence="9 10" key="1">
    <citation type="journal article" date="2017" name="ISME J.">
        <title>Energy and carbon metabolisms in a deep terrestrial subsurface fluid microbial community.</title>
        <authorList>
            <person name="Momper L."/>
            <person name="Jungbluth S.P."/>
            <person name="Lee M.D."/>
            <person name="Amend J.P."/>
        </authorList>
    </citation>
    <scope>NUCLEOTIDE SEQUENCE [LARGE SCALE GENOMIC DNA]</scope>
    <source>
        <strain evidence="9">SURF_5</strain>
    </source>
</reference>
<proteinExistence type="predicted"/>
<dbReference type="GO" id="GO:0009103">
    <property type="term" value="P:lipopolysaccharide biosynthetic process"/>
    <property type="evidence" value="ECO:0007669"/>
    <property type="project" value="UniProtKB-KW"/>
</dbReference>
<keyword evidence="3 9" id="KW-0808">Transferase</keyword>
<evidence type="ECO:0000259" key="8">
    <source>
        <dbReference type="Pfam" id="PF00535"/>
    </source>
</evidence>
<organism evidence="9 10">
    <name type="scientific">Abyssobacteria bacterium (strain SURF_5)</name>
    <dbReference type="NCBI Taxonomy" id="2093360"/>
    <lineage>
        <taxon>Bacteria</taxon>
        <taxon>Pseudomonadati</taxon>
        <taxon>Candidatus Hydrogenedentota</taxon>
        <taxon>Candidatus Abyssobacteria</taxon>
    </lineage>
</organism>
<comment type="caution">
    <text evidence="9">The sequence shown here is derived from an EMBL/GenBank/DDBJ whole genome shotgun (WGS) entry which is preliminary data.</text>
</comment>
<dbReference type="CDD" id="cd04179">
    <property type="entry name" value="DPM_DPG-synthase_like"/>
    <property type="match status" value="1"/>
</dbReference>
<keyword evidence="1" id="KW-1003">Cell membrane</keyword>
<dbReference type="AlphaFoldDB" id="A0A3A4NKV9"/>
<evidence type="ECO:0000256" key="5">
    <source>
        <dbReference type="ARBA" id="ARBA00022985"/>
    </source>
</evidence>
<dbReference type="Gene3D" id="3.90.550.10">
    <property type="entry name" value="Spore Coat Polysaccharide Biosynthesis Protein SpsA, Chain A"/>
    <property type="match status" value="1"/>
</dbReference>
<dbReference type="EMBL" id="QZKU01000068">
    <property type="protein sequence ID" value="RJP21313.1"/>
    <property type="molecule type" value="Genomic_DNA"/>
</dbReference>
<dbReference type="SUPFAM" id="SSF53448">
    <property type="entry name" value="Nucleotide-diphospho-sugar transferases"/>
    <property type="match status" value="1"/>
</dbReference>
<evidence type="ECO:0000256" key="3">
    <source>
        <dbReference type="ARBA" id="ARBA00022679"/>
    </source>
</evidence>
<evidence type="ECO:0000256" key="1">
    <source>
        <dbReference type="ARBA" id="ARBA00022475"/>
    </source>
</evidence>
<name>A0A3A4NKV9_ABYX5</name>
<accession>A0A3A4NKV9</accession>
<sequence length="245" mass="28208">MEPYLSVVIPAYNEESNLRTTVTLVARRLNELKTTFEIIIINDGSTDQTAAIAGDLCAGDQRIRLVNHPRNMGPGSGVFTGIEAARGEFVIFVPADLALDINELHKYIDASRTCDLVVGIRSDRRDYSLFRKFVSLVNITLIKLLFGMKERQFNYIHLYRRSMLQRINIESRGVFITAEIMIKARDLGYRLQQVDITYVPRTAGKATCGNYRVIRNTVWDLLSFWWKRTLRRAVYLRPETNKEAR</sequence>
<dbReference type="PANTHER" id="PTHR48090:SF3">
    <property type="entry name" value="UNDECAPRENYL-PHOSPHATE 4-DEOXY-4-FORMAMIDO-L-ARABINOSE TRANSFERASE"/>
    <property type="match status" value="1"/>
</dbReference>
<protein>
    <submittedName>
        <fullName evidence="9">Glycosyltransferase family 2 protein</fullName>
    </submittedName>
</protein>